<keyword evidence="1" id="KW-1133">Transmembrane helix</keyword>
<accession>A0ABV3PNS7</accession>
<organism evidence="3 4">
    <name type="scientific">Labrys neptuniae</name>
    <dbReference type="NCBI Taxonomy" id="376174"/>
    <lineage>
        <taxon>Bacteria</taxon>
        <taxon>Pseudomonadati</taxon>
        <taxon>Pseudomonadota</taxon>
        <taxon>Alphaproteobacteria</taxon>
        <taxon>Hyphomicrobiales</taxon>
        <taxon>Xanthobacteraceae</taxon>
        <taxon>Labrys</taxon>
    </lineage>
</organism>
<sequence length="590" mass="62035">MALLAIAYLGGVLTILSPCILPILPFVFARTGQPFLRGTLPMLTGMACTFALVATLAAVGGSWAIQANEFGRLAAIALLAIFGLSLLSPRLASAITLPIVDFGNRLHSTSTTSGRSTAARSLILGVATGLLWAPCAGPILGLVLTGAALQGANAETTLLLLAYAGGAATSLAGALLVGGRLLAGMKRSLGISARIRQGLGIAVLAGVGVIALGLDTGLLARLSYAGTVSIEQAILDRLHVDPRTAMASGLAGSGMLIASAKAQTPFRSTLPIESKAPSLDGAVAWLNSPALDTEQLRGKVVLVDFWTYSCINCIRTTPYVRAWAERYKDEGLVVVGVHAPEFAFEKKLDNVRQAVEDFGIAYPVAVDNDYRIWRAFGNSYWPAFYLIDARGQIRYHHFGEGNYRQTEQAIQDLLREAGSDKLAKEAVAPTAKGAEASPDLSNLGSQETYLGYGRADNFASAERVSPDATRDYSVADPGLNQWGLSGTWTVGAERAVLDKAGGGITYRFSARDLHLVLGPGAAGKPVRFQVSVDGKAPGPDHGADIDAQGNGLVAETRLYQLLRQSGGVAARTFEVRFLDPGVEAYAFTFG</sequence>
<dbReference type="Pfam" id="PF17991">
    <property type="entry name" value="Thioredoxin_10"/>
    <property type="match status" value="1"/>
</dbReference>
<dbReference type="EMBL" id="JBFNQD010000004">
    <property type="protein sequence ID" value="MEW9306964.1"/>
    <property type="molecule type" value="Genomic_DNA"/>
</dbReference>
<dbReference type="CDD" id="cd03012">
    <property type="entry name" value="TlpA_like_DipZ_like"/>
    <property type="match status" value="1"/>
</dbReference>
<dbReference type="Proteomes" id="UP001555786">
    <property type="component" value="Unassembled WGS sequence"/>
</dbReference>
<dbReference type="InterPro" id="IPR050553">
    <property type="entry name" value="Thioredoxin_ResA/DsbE_sf"/>
</dbReference>
<evidence type="ECO:0000313" key="3">
    <source>
        <dbReference type="EMBL" id="MEW9306964.1"/>
    </source>
</evidence>
<keyword evidence="4" id="KW-1185">Reference proteome</keyword>
<feature type="transmembrane region" description="Helical" evidence="1">
    <location>
        <begin position="6"/>
        <end position="28"/>
    </location>
</feature>
<keyword evidence="1" id="KW-0812">Transmembrane</keyword>
<reference evidence="3 4" key="1">
    <citation type="submission" date="2024-07" db="EMBL/GenBank/DDBJ databases">
        <title>Description of Labrys sedimenti sp. nov., isolated from a diclofenac-degrading enrichment culture.</title>
        <authorList>
            <person name="Tancsics A."/>
            <person name="Csepanyi A."/>
        </authorList>
    </citation>
    <scope>NUCLEOTIDE SEQUENCE [LARGE SCALE GENOMIC DNA]</scope>
    <source>
        <strain evidence="3 4">LMG 23578</strain>
    </source>
</reference>
<name>A0ABV3PNS7_9HYPH</name>
<dbReference type="PANTHER" id="PTHR42852:SF13">
    <property type="entry name" value="PROTEIN DIPZ"/>
    <property type="match status" value="1"/>
</dbReference>
<dbReference type="Gene3D" id="2.60.120.260">
    <property type="entry name" value="Galactose-binding domain-like"/>
    <property type="match status" value="1"/>
</dbReference>
<gene>
    <name evidence="3" type="ORF">ABXS05_15535</name>
</gene>
<feature type="transmembrane region" description="Helical" evidence="1">
    <location>
        <begin position="122"/>
        <end position="148"/>
    </location>
</feature>
<protein>
    <submittedName>
        <fullName evidence="3">Cytochrome c biogenesis protein DipZ</fullName>
    </submittedName>
</protein>
<feature type="transmembrane region" description="Helical" evidence="1">
    <location>
        <begin position="195"/>
        <end position="214"/>
    </location>
</feature>
<dbReference type="PROSITE" id="PS51352">
    <property type="entry name" value="THIOREDOXIN_2"/>
    <property type="match status" value="1"/>
</dbReference>
<evidence type="ECO:0000313" key="4">
    <source>
        <dbReference type="Proteomes" id="UP001555786"/>
    </source>
</evidence>
<proteinExistence type="predicted"/>
<dbReference type="InterPro" id="IPR013766">
    <property type="entry name" value="Thioredoxin_domain"/>
</dbReference>
<dbReference type="SUPFAM" id="SSF52833">
    <property type="entry name" value="Thioredoxin-like"/>
    <property type="match status" value="1"/>
</dbReference>
<evidence type="ECO:0000259" key="2">
    <source>
        <dbReference type="PROSITE" id="PS51352"/>
    </source>
</evidence>
<keyword evidence="1" id="KW-0472">Membrane</keyword>
<evidence type="ECO:0000256" key="1">
    <source>
        <dbReference type="SAM" id="Phobius"/>
    </source>
</evidence>
<dbReference type="Gene3D" id="3.40.30.10">
    <property type="entry name" value="Glutaredoxin"/>
    <property type="match status" value="1"/>
</dbReference>
<dbReference type="RefSeq" id="WP_367624531.1">
    <property type="nucleotide sequence ID" value="NZ_JBFNQD010000004.1"/>
</dbReference>
<comment type="caution">
    <text evidence="3">The sequence shown here is derived from an EMBL/GenBank/DDBJ whole genome shotgun (WGS) entry which is preliminary data.</text>
</comment>
<dbReference type="Pfam" id="PF08534">
    <property type="entry name" value="Redoxin"/>
    <property type="match status" value="1"/>
</dbReference>
<dbReference type="InterPro" id="IPR036249">
    <property type="entry name" value="Thioredoxin-like_sf"/>
</dbReference>
<feature type="transmembrane region" description="Helical" evidence="1">
    <location>
        <begin position="160"/>
        <end position="183"/>
    </location>
</feature>
<feature type="transmembrane region" description="Helical" evidence="1">
    <location>
        <begin position="40"/>
        <end position="64"/>
    </location>
</feature>
<dbReference type="InterPro" id="IPR041017">
    <property type="entry name" value="Thioredoxin_10"/>
</dbReference>
<dbReference type="InterPro" id="IPR013740">
    <property type="entry name" value="Redoxin"/>
</dbReference>
<feature type="domain" description="Thioredoxin" evidence="2">
    <location>
        <begin position="264"/>
        <end position="415"/>
    </location>
</feature>
<dbReference type="PANTHER" id="PTHR42852">
    <property type="entry name" value="THIOL:DISULFIDE INTERCHANGE PROTEIN DSBE"/>
    <property type="match status" value="1"/>
</dbReference>